<feature type="region of interest" description="Disordered" evidence="1">
    <location>
        <begin position="250"/>
        <end position="271"/>
    </location>
</feature>
<evidence type="ECO:0000313" key="3">
    <source>
        <dbReference type="Proteomes" id="UP000828390"/>
    </source>
</evidence>
<dbReference type="EMBL" id="JAIWYP010000001">
    <property type="protein sequence ID" value="KAH3894160.1"/>
    <property type="molecule type" value="Genomic_DNA"/>
</dbReference>
<name>A0A9D4NGX7_DREPO</name>
<sequence>MRMPRGVTPTRVRRRQSDAKWRASVAMCYNVMKHVIPHSKRYSKASKRKLSKALTLKETERHIVSLERNLRDLIENRAPLSGKVVMIERDNGSIVPATFEDIKQDFAMKQCLFFSSTSGKKRYNVPSDIETSLDVLSQQSCDLIAADEAEVAMSFPPLAHTSHMPLNNFKISKKQDIMNNTMLTSDGLDLMVAREQQTPSKSKMSSARGVLRCTSSQKSSTAVKSLIYAKTPSKACKQSFAKRGTLFTKATPVPKKGTPGRHCNGSTGGSGFTPVKLPAGLEGADRSLALPGTPSMSLLYSPFSSSMWQCPESSCFHGVDITSQDDCTSLLCTESIDSLEPPLSETPYNTAHVQSPSLFPRQHETIEKSMARDSIDKPPGRRMSRPAKCRRRLDRAYNAKQNDQEVPVDYKSSVDFDGYVQSYQHNKHSVDQGSPYMGLTLAGMWEDLMPEERALYAHMAIKQPARSGPTGLSEDLDGIDVKPLHDTAAVLSAVQRKEIGQQLPRLEADVTLNSCDMHLGLETDDLNYSLVPGIDDLDDFYRETYGGKKLVQDDVFFAGSYEDEFSQVVPEL</sequence>
<evidence type="ECO:0000313" key="2">
    <source>
        <dbReference type="EMBL" id="KAH3894160.1"/>
    </source>
</evidence>
<dbReference type="AlphaFoldDB" id="A0A9D4NGX7"/>
<reference evidence="2" key="2">
    <citation type="submission" date="2020-11" db="EMBL/GenBank/DDBJ databases">
        <authorList>
            <person name="McCartney M.A."/>
            <person name="Auch B."/>
            <person name="Kono T."/>
            <person name="Mallez S."/>
            <person name="Becker A."/>
            <person name="Gohl D.M."/>
            <person name="Silverstein K.A.T."/>
            <person name="Koren S."/>
            <person name="Bechman K.B."/>
            <person name="Herman A."/>
            <person name="Abrahante J.E."/>
            <person name="Garbe J."/>
        </authorList>
    </citation>
    <scope>NUCLEOTIDE SEQUENCE</scope>
    <source>
        <strain evidence="2">Duluth1</strain>
        <tissue evidence="2">Whole animal</tissue>
    </source>
</reference>
<reference evidence="2" key="1">
    <citation type="journal article" date="2019" name="bioRxiv">
        <title>The Genome of the Zebra Mussel, Dreissena polymorpha: A Resource for Invasive Species Research.</title>
        <authorList>
            <person name="McCartney M.A."/>
            <person name="Auch B."/>
            <person name="Kono T."/>
            <person name="Mallez S."/>
            <person name="Zhang Y."/>
            <person name="Obille A."/>
            <person name="Becker A."/>
            <person name="Abrahante J.E."/>
            <person name="Garbe J."/>
            <person name="Badalamenti J.P."/>
            <person name="Herman A."/>
            <person name="Mangelson H."/>
            <person name="Liachko I."/>
            <person name="Sullivan S."/>
            <person name="Sone E.D."/>
            <person name="Koren S."/>
            <person name="Silverstein K.A.T."/>
            <person name="Beckman K.B."/>
            <person name="Gohl D.M."/>
        </authorList>
    </citation>
    <scope>NUCLEOTIDE SEQUENCE</scope>
    <source>
        <strain evidence="2">Duluth1</strain>
        <tissue evidence="2">Whole animal</tissue>
    </source>
</reference>
<dbReference type="Proteomes" id="UP000828390">
    <property type="component" value="Unassembled WGS sequence"/>
</dbReference>
<proteinExistence type="predicted"/>
<keyword evidence="3" id="KW-1185">Reference proteome</keyword>
<organism evidence="2 3">
    <name type="scientific">Dreissena polymorpha</name>
    <name type="common">Zebra mussel</name>
    <name type="synonym">Mytilus polymorpha</name>
    <dbReference type="NCBI Taxonomy" id="45954"/>
    <lineage>
        <taxon>Eukaryota</taxon>
        <taxon>Metazoa</taxon>
        <taxon>Spiralia</taxon>
        <taxon>Lophotrochozoa</taxon>
        <taxon>Mollusca</taxon>
        <taxon>Bivalvia</taxon>
        <taxon>Autobranchia</taxon>
        <taxon>Heteroconchia</taxon>
        <taxon>Euheterodonta</taxon>
        <taxon>Imparidentia</taxon>
        <taxon>Neoheterodontei</taxon>
        <taxon>Myida</taxon>
        <taxon>Dreissenoidea</taxon>
        <taxon>Dreissenidae</taxon>
        <taxon>Dreissena</taxon>
    </lineage>
</organism>
<dbReference type="CDD" id="cd00083">
    <property type="entry name" value="bHLH_SF"/>
    <property type="match status" value="1"/>
</dbReference>
<protein>
    <recommendedName>
        <fullName evidence="4">BHLH domain-containing protein</fullName>
    </recommendedName>
</protein>
<evidence type="ECO:0008006" key="4">
    <source>
        <dbReference type="Google" id="ProtNLM"/>
    </source>
</evidence>
<accession>A0A9D4NGX7</accession>
<comment type="caution">
    <text evidence="2">The sequence shown here is derived from an EMBL/GenBank/DDBJ whole genome shotgun (WGS) entry which is preliminary data.</text>
</comment>
<gene>
    <name evidence="2" type="ORF">DPMN_018318</name>
</gene>
<evidence type="ECO:0000256" key="1">
    <source>
        <dbReference type="SAM" id="MobiDB-lite"/>
    </source>
</evidence>